<feature type="chain" id="PRO_5012073561" description="Secreted protein" evidence="1">
    <location>
        <begin position="19"/>
        <end position="149"/>
    </location>
</feature>
<dbReference type="Gene3D" id="2.40.160.20">
    <property type="match status" value="1"/>
</dbReference>
<evidence type="ECO:0000313" key="3">
    <source>
        <dbReference type="Proteomes" id="UP000186905"/>
    </source>
</evidence>
<keyword evidence="1" id="KW-0732">Signal</keyword>
<evidence type="ECO:0000256" key="1">
    <source>
        <dbReference type="SAM" id="SignalP"/>
    </source>
</evidence>
<feature type="signal peptide" evidence="1">
    <location>
        <begin position="1"/>
        <end position="18"/>
    </location>
</feature>
<dbReference type="AlphaFoldDB" id="A0A1Q9GJY3"/>
<keyword evidence="3" id="KW-1185">Reference proteome</keyword>
<evidence type="ECO:0000313" key="2">
    <source>
        <dbReference type="EMBL" id="OLQ74795.1"/>
    </source>
</evidence>
<proteinExistence type="predicted"/>
<dbReference type="EMBL" id="MJIL01000079">
    <property type="protein sequence ID" value="OLQ74795.1"/>
    <property type="molecule type" value="Genomic_DNA"/>
</dbReference>
<evidence type="ECO:0008006" key="4">
    <source>
        <dbReference type="Google" id="ProtNLM"/>
    </source>
</evidence>
<protein>
    <recommendedName>
        <fullName evidence="4">Secreted protein</fullName>
    </recommendedName>
</protein>
<sequence length="149" mass="16440">MKKAFAILLAFAALPNSASEFRVTLPLASKHFYCASNQCIDLNESNLGVGVEYASYGVIGFENSYSRQSVAAYKTFEYDMNPYLGLGIRLGGVTGYREESGMDVVPLAQPYLRVLPIDWLSFNFGLVPVGLIDTKNYNLVVTLDTQISF</sequence>
<dbReference type="Proteomes" id="UP000186905">
    <property type="component" value="Unassembled WGS sequence"/>
</dbReference>
<dbReference type="OrthoDB" id="5815092at2"/>
<reference evidence="2 3" key="1">
    <citation type="submission" date="2016-09" db="EMBL/GenBank/DDBJ databases">
        <title>Photobacterium proteolyticum sp. nov. a protease producing bacterium isolated from ocean sediments of Laizhou Bay.</title>
        <authorList>
            <person name="Li Y."/>
        </authorList>
    </citation>
    <scope>NUCLEOTIDE SEQUENCE [LARGE SCALE GENOMIC DNA]</scope>
    <source>
        <strain evidence="2 3">13-12</strain>
    </source>
</reference>
<comment type="caution">
    <text evidence="2">The sequence shown here is derived from an EMBL/GenBank/DDBJ whole genome shotgun (WGS) entry which is preliminary data.</text>
</comment>
<dbReference type="RefSeq" id="WP_075765101.1">
    <property type="nucleotide sequence ID" value="NZ_MJIL01000079.1"/>
</dbReference>
<name>A0A1Q9GJY3_9GAMM</name>
<gene>
    <name evidence="2" type="ORF">BIT28_12560</name>
</gene>
<organism evidence="2 3">
    <name type="scientific">Photobacterium proteolyticum</name>
    <dbReference type="NCBI Taxonomy" id="1903952"/>
    <lineage>
        <taxon>Bacteria</taxon>
        <taxon>Pseudomonadati</taxon>
        <taxon>Pseudomonadota</taxon>
        <taxon>Gammaproteobacteria</taxon>
        <taxon>Vibrionales</taxon>
        <taxon>Vibrionaceae</taxon>
        <taxon>Photobacterium</taxon>
    </lineage>
</organism>
<accession>A0A1Q9GJY3</accession>